<feature type="transmembrane region" description="Helical" evidence="1">
    <location>
        <begin position="54"/>
        <end position="75"/>
    </location>
</feature>
<keyword evidence="1" id="KW-1133">Transmembrane helix</keyword>
<feature type="transmembrane region" description="Helical" evidence="1">
    <location>
        <begin position="87"/>
        <end position="105"/>
    </location>
</feature>
<name>A0AAD5YZ36_9AGAR</name>
<comment type="caution">
    <text evidence="2">The sequence shown here is derived from an EMBL/GenBank/DDBJ whole genome shotgun (WGS) entry which is preliminary data.</text>
</comment>
<dbReference type="AlphaFoldDB" id="A0AAD5YZ36"/>
<keyword evidence="1" id="KW-0472">Membrane</keyword>
<evidence type="ECO:0000256" key="1">
    <source>
        <dbReference type="SAM" id="Phobius"/>
    </source>
</evidence>
<organism evidence="2 3">
    <name type="scientific">Leucocoprinus birnbaumii</name>
    <dbReference type="NCBI Taxonomy" id="56174"/>
    <lineage>
        <taxon>Eukaryota</taxon>
        <taxon>Fungi</taxon>
        <taxon>Dikarya</taxon>
        <taxon>Basidiomycota</taxon>
        <taxon>Agaricomycotina</taxon>
        <taxon>Agaricomycetes</taxon>
        <taxon>Agaricomycetidae</taxon>
        <taxon>Agaricales</taxon>
        <taxon>Agaricineae</taxon>
        <taxon>Agaricaceae</taxon>
        <taxon>Leucocoprinus</taxon>
    </lineage>
</organism>
<dbReference type="Proteomes" id="UP001213000">
    <property type="component" value="Unassembled WGS sequence"/>
</dbReference>
<accession>A0AAD5YZ36</accession>
<evidence type="ECO:0000313" key="2">
    <source>
        <dbReference type="EMBL" id="KAJ3574045.1"/>
    </source>
</evidence>
<reference evidence="2" key="1">
    <citation type="submission" date="2022-07" db="EMBL/GenBank/DDBJ databases">
        <title>Genome Sequence of Leucocoprinus birnbaumii.</title>
        <authorList>
            <person name="Buettner E."/>
        </authorList>
    </citation>
    <scope>NUCLEOTIDE SEQUENCE</scope>
    <source>
        <strain evidence="2">VT141</strain>
    </source>
</reference>
<keyword evidence="3" id="KW-1185">Reference proteome</keyword>
<sequence length="330" mass="36972">MELWETHRAWADEGYEPTEVLESTCYRTTMSDPSASPVESAFDLYNERTIIDGLFLGAIAYGVHLTLFIWCMGILIQKKRSTRDYGLMVYAILLFIMGNIGNGTNIKVGEDTFVNFRNFPGGPNAYFATGGGPVGLTCNVIYIINTWFQDVFLLYRFWMFFARFGWWWTILPNLMFLASFTLSLLLIIMLCVPGTTLWSTISINLGHSLLVNFHRSDCRRYGLTGSGAEYISLTAILVESAALYSINGIILVVSYGINSPIQNLALPVLGQTQSIAPLLIILRVFQGRAWSSTTLAMLETETDADLSGIHKMDQDELPHTDSSLQEKESF</sequence>
<evidence type="ECO:0000313" key="3">
    <source>
        <dbReference type="Proteomes" id="UP001213000"/>
    </source>
</evidence>
<feature type="transmembrane region" description="Helical" evidence="1">
    <location>
        <begin position="125"/>
        <end position="144"/>
    </location>
</feature>
<proteinExistence type="predicted"/>
<protein>
    <submittedName>
        <fullName evidence="2">Uncharacterized protein</fullName>
    </submittedName>
</protein>
<keyword evidence="1" id="KW-0812">Transmembrane</keyword>
<gene>
    <name evidence="2" type="ORF">NP233_g2016</name>
</gene>
<feature type="transmembrane region" description="Helical" evidence="1">
    <location>
        <begin position="174"/>
        <end position="198"/>
    </location>
</feature>
<dbReference type="EMBL" id="JANIEX010000082">
    <property type="protein sequence ID" value="KAJ3574045.1"/>
    <property type="molecule type" value="Genomic_DNA"/>
</dbReference>